<comment type="caution">
    <text evidence="3">The sequence shown here is derived from an EMBL/GenBank/DDBJ whole genome shotgun (WGS) entry which is preliminary data.</text>
</comment>
<evidence type="ECO:0000313" key="4">
    <source>
        <dbReference type="Proteomes" id="UP000017842"/>
    </source>
</evidence>
<gene>
    <name evidence="3" type="ORF">MGMO_143c00160</name>
</gene>
<dbReference type="PANTHER" id="PTHR30469:SF15">
    <property type="entry name" value="HLYD FAMILY OF SECRETION PROTEINS"/>
    <property type="match status" value="1"/>
</dbReference>
<dbReference type="Gene3D" id="2.40.50.100">
    <property type="match status" value="1"/>
</dbReference>
<dbReference type="AlphaFoldDB" id="V5B6D9"/>
<dbReference type="PANTHER" id="PTHR30469">
    <property type="entry name" value="MULTIDRUG RESISTANCE PROTEIN MDTA"/>
    <property type="match status" value="1"/>
</dbReference>
<dbReference type="OrthoDB" id="9785187at2"/>
<dbReference type="RefSeq" id="WP_023496151.1">
    <property type="nucleotide sequence ID" value="NZ_AYLO01000132.1"/>
</dbReference>
<name>V5B6D9_9GAMM</name>
<evidence type="ECO:0000256" key="1">
    <source>
        <dbReference type="ARBA" id="ARBA00009477"/>
    </source>
</evidence>
<protein>
    <submittedName>
        <fullName evidence="3">Secretion protein HlyD family protein</fullName>
    </submittedName>
</protein>
<evidence type="ECO:0000259" key="2">
    <source>
        <dbReference type="Pfam" id="PF25917"/>
    </source>
</evidence>
<keyword evidence="4" id="KW-1185">Reference proteome</keyword>
<reference evidence="3 4" key="1">
    <citation type="journal article" date="2013" name="Genome Announc.">
        <title>Draft Genome Sequence of the Methanotrophic Gammaproteobacterium Methyloglobulus morosus DSM 22980 Strain KoM1.</title>
        <authorList>
            <person name="Poehlein A."/>
            <person name="Deutzmann J.S."/>
            <person name="Daniel R."/>
            <person name="Simeonova D.D."/>
        </authorList>
    </citation>
    <scope>NUCLEOTIDE SEQUENCE [LARGE SCALE GENOMIC DNA]</scope>
    <source>
        <strain evidence="3 4">KoM1</strain>
    </source>
</reference>
<dbReference type="Pfam" id="PF25917">
    <property type="entry name" value="BSH_RND"/>
    <property type="match status" value="1"/>
</dbReference>
<proteinExistence type="inferred from homology"/>
<dbReference type="InterPro" id="IPR058625">
    <property type="entry name" value="MdtA-like_BSH"/>
</dbReference>
<feature type="domain" description="Multidrug resistance protein MdtA-like barrel-sandwich hybrid" evidence="2">
    <location>
        <begin position="59"/>
        <end position="209"/>
    </location>
</feature>
<sequence>MKIKFLLPLLAIAGFLFASYTVVRGSKPMPVAPAVAEPASAPFKSFIAGSGIVEAKSRNIEIGTPLPGIVKTVNVKVGDQVKTGAPLFYLDDRDNHAELVVKQADLAKALADVKVAEATLADTNSLLNMAEAVTDRRAISSEELLKRRNAMLVAKAKLESANALVQQTRAGIANTQTTLDRLIVRAPVDSEVLQVNIRAGEFAQAGALNTPLLVLGNLDQFHVRVDIDENDAWRFDKNSTAVAYLRGNRSFKVVLVLAYVEPYVIPKRSLTGDSTERVDTRVLQALYSFDRNQIPVYVGQQMDVFIEAQDYSNGKKTDMPTKTAGAP</sequence>
<dbReference type="PATRIC" id="fig|1116472.3.peg.3523"/>
<dbReference type="GO" id="GO:1990281">
    <property type="term" value="C:efflux pump complex"/>
    <property type="evidence" value="ECO:0007669"/>
    <property type="project" value="TreeGrafter"/>
</dbReference>
<dbReference type="Gene3D" id="1.10.287.470">
    <property type="entry name" value="Helix hairpin bin"/>
    <property type="match status" value="1"/>
</dbReference>
<dbReference type="STRING" id="1116472.MGMO_143c00160"/>
<dbReference type="Gene3D" id="2.40.30.170">
    <property type="match status" value="1"/>
</dbReference>
<dbReference type="EMBL" id="AYLO01000132">
    <property type="protein sequence ID" value="ESS68815.1"/>
    <property type="molecule type" value="Genomic_DNA"/>
</dbReference>
<dbReference type="eggNOG" id="COG0845">
    <property type="taxonomic scope" value="Bacteria"/>
</dbReference>
<comment type="similarity">
    <text evidence="1">Belongs to the membrane fusion protein (MFP) (TC 8.A.1) family.</text>
</comment>
<evidence type="ECO:0000313" key="3">
    <source>
        <dbReference type="EMBL" id="ESS68815.1"/>
    </source>
</evidence>
<organism evidence="3 4">
    <name type="scientific">Methyloglobulus morosus KoM1</name>
    <dbReference type="NCBI Taxonomy" id="1116472"/>
    <lineage>
        <taxon>Bacteria</taxon>
        <taxon>Pseudomonadati</taxon>
        <taxon>Pseudomonadota</taxon>
        <taxon>Gammaproteobacteria</taxon>
        <taxon>Methylococcales</taxon>
        <taxon>Methylococcaceae</taxon>
        <taxon>Methyloglobulus</taxon>
    </lineage>
</organism>
<dbReference type="SUPFAM" id="SSF111369">
    <property type="entry name" value="HlyD-like secretion proteins"/>
    <property type="match status" value="1"/>
</dbReference>
<dbReference type="Proteomes" id="UP000017842">
    <property type="component" value="Unassembled WGS sequence"/>
</dbReference>
<dbReference type="GO" id="GO:0015562">
    <property type="term" value="F:efflux transmembrane transporter activity"/>
    <property type="evidence" value="ECO:0007669"/>
    <property type="project" value="TreeGrafter"/>
</dbReference>
<accession>V5B6D9</accession>